<proteinExistence type="inferred from homology"/>
<evidence type="ECO:0000256" key="5">
    <source>
        <dbReference type="ARBA" id="ARBA00022857"/>
    </source>
</evidence>
<evidence type="ECO:0000256" key="4">
    <source>
        <dbReference type="ARBA" id="ARBA00022827"/>
    </source>
</evidence>
<sequence>MQLQDESETVMKLVFGGRLLLNGTLGRLWYRLCSWMYPRVWNKTIAQVMAQLFDNSSAEMIFRMTGNLGDLGGNYAQTPFTLLPLLIHHYNDEGGYYPKGGPNSVIAALIPAIEKTGGRCLASAEVKRIIFENDRAVGVVVEKNNNEYEIRCRSGVISSAGVRNTYLKMAPLKDLPSITPKWFLDGMGKILAEIPPSTQHFQVFLGLNKSQKELNLPKYNTWCYPFDLDTHPLTLHSYDEQLETFHRDPINGPPLAFIGFPSAKDPGLLCILLFIYYENRHPGRSVCVIAAETPLYHFQKYANLAPGARGEEYEALKKKLECDWLMWCLSAIDKIEIGTPLTSMHYFGSVMGESYGLDSSLNRFFNFDFSHCLRPKQPIPGLYLAGQDTALWGFTGGMVSGIQTAEAILGYHRWPVILAKRTLIRDLKKMDGVPTDDRDLLP</sequence>
<evidence type="ECO:0000313" key="7">
    <source>
        <dbReference type="EMBL" id="ETO21455.1"/>
    </source>
</evidence>
<protein>
    <submittedName>
        <fullName evidence="7">Uncharacterized protein</fullName>
    </submittedName>
</protein>
<evidence type="ECO:0000256" key="3">
    <source>
        <dbReference type="ARBA" id="ARBA00022729"/>
    </source>
</evidence>
<dbReference type="PANTHER" id="PTHR46091:SF3">
    <property type="entry name" value="AMINE OXIDASE DOMAIN-CONTAINING PROTEIN"/>
    <property type="match status" value="1"/>
</dbReference>
<keyword evidence="6" id="KW-0520">NAD</keyword>
<dbReference type="OrthoDB" id="38045at2759"/>
<dbReference type="InterPro" id="IPR052206">
    <property type="entry name" value="Retinol_saturase"/>
</dbReference>
<keyword evidence="8" id="KW-1185">Reference proteome</keyword>
<keyword evidence="2" id="KW-0285">Flavoprotein</keyword>
<dbReference type="EMBL" id="ASPP01011606">
    <property type="protein sequence ID" value="ETO21455.1"/>
    <property type="molecule type" value="Genomic_DNA"/>
</dbReference>
<comment type="similarity">
    <text evidence="1">Belongs to the carotenoid/retinoid oxidoreductase family. CrtISO subfamily.</text>
</comment>
<keyword evidence="4" id="KW-0274">FAD</keyword>
<organism evidence="7 8">
    <name type="scientific">Reticulomyxa filosa</name>
    <dbReference type="NCBI Taxonomy" id="46433"/>
    <lineage>
        <taxon>Eukaryota</taxon>
        <taxon>Sar</taxon>
        <taxon>Rhizaria</taxon>
        <taxon>Retaria</taxon>
        <taxon>Foraminifera</taxon>
        <taxon>Monothalamids</taxon>
        <taxon>Reticulomyxidae</taxon>
        <taxon>Reticulomyxa</taxon>
    </lineage>
</organism>
<keyword evidence="3" id="KW-0732">Signal</keyword>
<dbReference type="PANTHER" id="PTHR46091">
    <property type="entry name" value="BLR7054 PROTEIN"/>
    <property type="match status" value="1"/>
</dbReference>
<dbReference type="Proteomes" id="UP000023152">
    <property type="component" value="Unassembled WGS sequence"/>
</dbReference>
<gene>
    <name evidence="7" type="ORF">RFI_15750</name>
</gene>
<accession>X6N5B3</accession>
<evidence type="ECO:0000256" key="1">
    <source>
        <dbReference type="ARBA" id="ARBA00005855"/>
    </source>
</evidence>
<name>X6N5B3_RETFI</name>
<evidence type="ECO:0000256" key="2">
    <source>
        <dbReference type="ARBA" id="ARBA00022630"/>
    </source>
</evidence>
<keyword evidence="5" id="KW-0521">NADP</keyword>
<dbReference type="SUPFAM" id="SSF51905">
    <property type="entry name" value="FAD/NAD(P)-binding domain"/>
    <property type="match status" value="1"/>
</dbReference>
<dbReference type="AlphaFoldDB" id="X6N5B3"/>
<dbReference type="Gene3D" id="3.50.50.60">
    <property type="entry name" value="FAD/NAD(P)-binding domain"/>
    <property type="match status" value="1"/>
</dbReference>
<comment type="caution">
    <text evidence="7">The sequence shown here is derived from an EMBL/GenBank/DDBJ whole genome shotgun (WGS) entry which is preliminary data.</text>
</comment>
<evidence type="ECO:0000256" key="6">
    <source>
        <dbReference type="ARBA" id="ARBA00023027"/>
    </source>
</evidence>
<reference evidence="7 8" key="1">
    <citation type="journal article" date="2013" name="Curr. Biol.">
        <title>The Genome of the Foraminiferan Reticulomyxa filosa.</title>
        <authorList>
            <person name="Glockner G."/>
            <person name="Hulsmann N."/>
            <person name="Schleicher M."/>
            <person name="Noegel A.A."/>
            <person name="Eichinger L."/>
            <person name="Gallinger C."/>
            <person name="Pawlowski J."/>
            <person name="Sierra R."/>
            <person name="Euteneuer U."/>
            <person name="Pillet L."/>
            <person name="Moustafa A."/>
            <person name="Platzer M."/>
            <person name="Groth M."/>
            <person name="Szafranski K."/>
            <person name="Schliwa M."/>
        </authorList>
    </citation>
    <scope>NUCLEOTIDE SEQUENCE [LARGE SCALE GENOMIC DNA]</scope>
</reference>
<dbReference type="InterPro" id="IPR036188">
    <property type="entry name" value="FAD/NAD-bd_sf"/>
</dbReference>
<evidence type="ECO:0000313" key="8">
    <source>
        <dbReference type="Proteomes" id="UP000023152"/>
    </source>
</evidence>